<dbReference type="InterPro" id="IPR029063">
    <property type="entry name" value="SAM-dependent_MTases_sf"/>
</dbReference>
<dbReference type="GO" id="GO:0008168">
    <property type="term" value="F:methyltransferase activity"/>
    <property type="evidence" value="ECO:0007669"/>
    <property type="project" value="UniProtKB-KW"/>
</dbReference>
<accession>L9XK22</accession>
<keyword evidence="6" id="KW-1185">Reference proteome</keyword>
<dbReference type="GO" id="GO:0032259">
    <property type="term" value="P:methylation"/>
    <property type="evidence" value="ECO:0007669"/>
    <property type="project" value="UniProtKB-KW"/>
</dbReference>
<dbReference type="PANTHER" id="PTHR43861">
    <property type="entry name" value="TRANS-ACONITATE 2-METHYLTRANSFERASE-RELATED"/>
    <property type="match status" value="1"/>
</dbReference>
<evidence type="ECO:0000313" key="6">
    <source>
        <dbReference type="Proteomes" id="UP000011602"/>
    </source>
</evidence>
<evidence type="ECO:0000313" key="5">
    <source>
        <dbReference type="EMBL" id="ELY62119.1"/>
    </source>
</evidence>
<feature type="compositionally biased region" description="Acidic residues" evidence="3">
    <location>
        <begin position="220"/>
        <end position="232"/>
    </location>
</feature>
<feature type="domain" description="Methyltransferase" evidence="4">
    <location>
        <begin position="46"/>
        <end position="132"/>
    </location>
</feature>
<keyword evidence="2 5" id="KW-0808">Transferase</keyword>
<dbReference type="EMBL" id="AOHZ01000003">
    <property type="protein sequence ID" value="ELY62119.1"/>
    <property type="molecule type" value="Genomic_DNA"/>
</dbReference>
<gene>
    <name evidence="5" type="ORF">C493_00850</name>
</gene>
<dbReference type="AlphaFoldDB" id="L9XK22"/>
<organism evidence="5 6">
    <name type="scientific">Natronolimnohabitans innermongolicus JCM 12255</name>
    <dbReference type="NCBI Taxonomy" id="1227499"/>
    <lineage>
        <taxon>Archaea</taxon>
        <taxon>Methanobacteriati</taxon>
        <taxon>Methanobacteriota</taxon>
        <taxon>Stenosarchaea group</taxon>
        <taxon>Halobacteria</taxon>
        <taxon>Halobacteriales</taxon>
        <taxon>Natrialbaceae</taxon>
        <taxon>Natronolimnohabitans</taxon>
    </lineage>
</organism>
<name>L9XK22_9EURY</name>
<comment type="caution">
    <text evidence="5">The sequence shown here is derived from an EMBL/GenBank/DDBJ whole genome shotgun (WGS) entry which is preliminary data.</text>
</comment>
<feature type="region of interest" description="Disordered" evidence="3">
    <location>
        <begin position="196"/>
        <end position="239"/>
    </location>
</feature>
<feature type="region of interest" description="Disordered" evidence="3">
    <location>
        <begin position="1"/>
        <end position="24"/>
    </location>
</feature>
<dbReference type="InterPro" id="IPR041698">
    <property type="entry name" value="Methyltransf_25"/>
</dbReference>
<dbReference type="eggNOG" id="arCOG01780">
    <property type="taxonomic scope" value="Archaea"/>
</dbReference>
<proteinExistence type="predicted"/>
<dbReference type="SUPFAM" id="SSF53335">
    <property type="entry name" value="S-adenosyl-L-methionine-dependent methyltransferases"/>
    <property type="match status" value="1"/>
</dbReference>
<dbReference type="Gene3D" id="3.40.50.150">
    <property type="entry name" value="Vaccinia Virus protein VP39"/>
    <property type="match status" value="1"/>
</dbReference>
<dbReference type="RefSeq" id="WP_007257484.1">
    <property type="nucleotide sequence ID" value="NZ_AOHZ01000003.1"/>
</dbReference>
<sequence length="239" mass="25401">MKKSREDHAARFDEKAGEYDESKSDEYRACANLVVEHAAPESDDVVLDLGTGTGAIALALAPDAERVVGRDISEGMMNEARAKADEEGLENLEFGAGSFREPDYDDEVDVVTSNFALHHLSDAEKREAIDVIAGLEPRRFVLGDVMFFGEPDPDEPFYSPEVDDPATVGVLADAFTDAGFSLTAVERVHDQVGVLVAERTPTTAETDGVPLENDSSGDGGNEDDSDGSESVDGDAASGA</sequence>
<dbReference type="CDD" id="cd02440">
    <property type="entry name" value="AdoMet_MTases"/>
    <property type="match status" value="1"/>
</dbReference>
<evidence type="ECO:0000256" key="3">
    <source>
        <dbReference type="SAM" id="MobiDB-lite"/>
    </source>
</evidence>
<dbReference type="STRING" id="1227499.C493_00850"/>
<keyword evidence="1 5" id="KW-0489">Methyltransferase</keyword>
<dbReference type="PANTHER" id="PTHR43861:SF1">
    <property type="entry name" value="TRANS-ACONITATE 2-METHYLTRANSFERASE"/>
    <property type="match status" value="1"/>
</dbReference>
<dbReference type="Proteomes" id="UP000011602">
    <property type="component" value="Unassembled WGS sequence"/>
</dbReference>
<evidence type="ECO:0000256" key="1">
    <source>
        <dbReference type="ARBA" id="ARBA00022603"/>
    </source>
</evidence>
<evidence type="ECO:0000259" key="4">
    <source>
        <dbReference type="Pfam" id="PF13649"/>
    </source>
</evidence>
<protein>
    <submittedName>
        <fullName evidence="5">Methyltransferase type 11</fullName>
    </submittedName>
</protein>
<reference evidence="5 6" key="1">
    <citation type="journal article" date="2014" name="PLoS Genet.">
        <title>Phylogenetically driven sequencing of extremely halophilic archaea reveals strategies for static and dynamic osmo-response.</title>
        <authorList>
            <person name="Becker E.A."/>
            <person name="Seitzer P.M."/>
            <person name="Tritt A."/>
            <person name="Larsen D."/>
            <person name="Krusor M."/>
            <person name="Yao A.I."/>
            <person name="Wu D."/>
            <person name="Madern D."/>
            <person name="Eisen J.A."/>
            <person name="Darling A.E."/>
            <person name="Facciotti M.T."/>
        </authorList>
    </citation>
    <scope>NUCLEOTIDE SEQUENCE [LARGE SCALE GENOMIC DNA]</scope>
    <source>
        <strain evidence="5 6">JCM 12255</strain>
    </source>
</reference>
<dbReference type="PATRIC" id="fig|1227499.3.peg.175"/>
<dbReference type="OrthoDB" id="4668at2157"/>
<dbReference type="Pfam" id="PF13649">
    <property type="entry name" value="Methyltransf_25"/>
    <property type="match status" value="1"/>
</dbReference>
<evidence type="ECO:0000256" key="2">
    <source>
        <dbReference type="ARBA" id="ARBA00022679"/>
    </source>
</evidence>